<feature type="compositionally biased region" description="Basic and acidic residues" evidence="2">
    <location>
        <begin position="348"/>
        <end position="366"/>
    </location>
</feature>
<dbReference type="InParanoid" id="S8FP70"/>
<dbReference type="eggNOG" id="KOG2789">
    <property type="taxonomic scope" value="Eukaryota"/>
</dbReference>
<feature type="region of interest" description="Disordered" evidence="2">
    <location>
        <begin position="62"/>
        <end position="107"/>
    </location>
</feature>
<feature type="compositionally biased region" description="Low complexity" evidence="2">
    <location>
        <begin position="388"/>
        <end position="409"/>
    </location>
</feature>
<sequence>MGNSTSSGRGHQEETVDFGYLTPQGVYTGPRDWNQSIVAQLIGERRLAPFYRPLEDYEESWDDEQILAHRKEPPQDPDSPAEASSSRVDTGSISSSRSHKRGHASINSKETIRYPEAAIYRGAVECPICFLYYPPNINHSRCCDQAICTECFVQIKRAEPNPTRLVSEPAACPYCVQDNFGVVYTPPPWRAGLGSEGATPPSWPESPKQAEPSPTASMKRRRKSFGADSPEVVTIDHIRPDWEAKLAAVRAVVARRANRRIIMRQVGDRLIPVGISSGRVHALTSEEGQAENAEGGSAEPGGGRSRRSRRRQPNQDLNQILGTMGLAGQDLEELMVMEAMRLSLLEHEEQQRKQREEEEKKKRGEQGGDGEQSGGAGSSASPAPLDIASATAAAAATTPSSTTLGAAPTPSNPLASSTPITPTGETLNSTSTPSSTPPTIPPPVPVPVPERNAPSPVSASTTPDATVSPGSPRTADPPRTPPSAAGCSSTRPVPLDRADSTASSMAPGAGRDSYDVLSSSPESSVSHKPLLHSRPPSPPVPQALSDAA</sequence>
<feature type="compositionally biased region" description="Polar residues" evidence="2">
    <location>
        <begin position="455"/>
        <end position="471"/>
    </location>
</feature>
<dbReference type="EMBL" id="KE504151">
    <property type="protein sequence ID" value="EPT00095.1"/>
    <property type="molecule type" value="Genomic_DNA"/>
</dbReference>
<dbReference type="PANTHER" id="PTHR31315:SF1">
    <property type="entry name" value="PROTEIN SIP5"/>
    <property type="match status" value="1"/>
</dbReference>
<evidence type="ECO:0000313" key="3">
    <source>
        <dbReference type="EMBL" id="EPT00095.1"/>
    </source>
</evidence>
<evidence type="ECO:0000313" key="4">
    <source>
        <dbReference type="Proteomes" id="UP000015241"/>
    </source>
</evidence>
<feature type="region of interest" description="Disordered" evidence="2">
    <location>
        <begin position="191"/>
        <end position="228"/>
    </location>
</feature>
<evidence type="ECO:0000256" key="1">
    <source>
        <dbReference type="ARBA" id="ARBA00010402"/>
    </source>
</evidence>
<evidence type="ECO:0008006" key="5">
    <source>
        <dbReference type="Google" id="ProtNLM"/>
    </source>
</evidence>
<dbReference type="PANTHER" id="PTHR31315">
    <property type="entry name" value="PROTEIN SIP5"/>
    <property type="match status" value="1"/>
</dbReference>
<feature type="compositionally biased region" description="Low complexity" evidence="2">
    <location>
        <begin position="515"/>
        <end position="526"/>
    </location>
</feature>
<feature type="compositionally biased region" description="Polar residues" evidence="2">
    <location>
        <begin position="82"/>
        <end position="96"/>
    </location>
</feature>
<dbReference type="GO" id="GO:0005737">
    <property type="term" value="C:cytoplasm"/>
    <property type="evidence" value="ECO:0007669"/>
    <property type="project" value="TreeGrafter"/>
</dbReference>
<organism evidence="3 4">
    <name type="scientific">Fomitopsis schrenkii</name>
    <name type="common">Brown rot fungus</name>
    <dbReference type="NCBI Taxonomy" id="2126942"/>
    <lineage>
        <taxon>Eukaryota</taxon>
        <taxon>Fungi</taxon>
        <taxon>Dikarya</taxon>
        <taxon>Basidiomycota</taxon>
        <taxon>Agaricomycotina</taxon>
        <taxon>Agaricomycetes</taxon>
        <taxon>Polyporales</taxon>
        <taxon>Fomitopsis</taxon>
    </lineage>
</organism>
<accession>S8FP70</accession>
<dbReference type="HOGENOM" id="CLU_012572_2_0_1"/>
<protein>
    <recommendedName>
        <fullName evidence="5">RING-type domain-containing protein</fullName>
    </recommendedName>
</protein>
<feature type="region of interest" description="Disordered" evidence="2">
    <location>
        <begin position="348"/>
        <end position="548"/>
    </location>
</feature>
<gene>
    <name evidence="3" type="ORF">FOMPIDRAFT_161742</name>
</gene>
<feature type="compositionally biased region" description="Polar residues" evidence="2">
    <location>
        <begin position="412"/>
        <end position="428"/>
    </location>
</feature>
<dbReference type="FunCoup" id="S8FP70">
    <property type="interactions" value="6"/>
</dbReference>
<comment type="similarity">
    <text evidence="1">Belongs to the SIP5 family.</text>
</comment>
<reference evidence="3 4" key="1">
    <citation type="journal article" date="2012" name="Science">
        <title>The Paleozoic origin of enzymatic lignin decomposition reconstructed from 31 fungal genomes.</title>
        <authorList>
            <person name="Floudas D."/>
            <person name="Binder M."/>
            <person name="Riley R."/>
            <person name="Barry K."/>
            <person name="Blanchette R.A."/>
            <person name="Henrissat B."/>
            <person name="Martinez A.T."/>
            <person name="Otillar R."/>
            <person name="Spatafora J.W."/>
            <person name="Yadav J.S."/>
            <person name="Aerts A."/>
            <person name="Benoit I."/>
            <person name="Boyd A."/>
            <person name="Carlson A."/>
            <person name="Copeland A."/>
            <person name="Coutinho P.M."/>
            <person name="de Vries R.P."/>
            <person name="Ferreira P."/>
            <person name="Findley K."/>
            <person name="Foster B."/>
            <person name="Gaskell J."/>
            <person name="Glotzer D."/>
            <person name="Gorecki P."/>
            <person name="Heitman J."/>
            <person name="Hesse C."/>
            <person name="Hori C."/>
            <person name="Igarashi K."/>
            <person name="Jurgens J.A."/>
            <person name="Kallen N."/>
            <person name="Kersten P."/>
            <person name="Kohler A."/>
            <person name="Kuees U."/>
            <person name="Kumar T.K.A."/>
            <person name="Kuo A."/>
            <person name="LaButti K."/>
            <person name="Larrondo L.F."/>
            <person name="Lindquist E."/>
            <person name="Ling A."/>
            <person name="Lombard V."/>
            <person name="Lucas S."/>
            <person name="Lundell T."/>
            <person name="Martin R."/>
            <person name="McLaughlin D.J."/>
            <person name="Morgenstern I."/>
            <person name="Morin E."/>
            <person name="Murat C."/>
            <person name="Nagy L.G."/>
            <person name="Nolan M."/>
            <person name="Ohm R.A."/>
            <person name="Patyshakuliyeva A."/>
            <person name="Rokas A."/>
            <person name="Ruiz-Duenas F.J."/>
            <person name="Sabat G."/>
            <person name="Salamov A."/>
            <person name="Samejima M."/>
            <person name="Schmutz J."/>
            <person name="Slot J.C."/>
            <person name="St John F."/>
            <person name="Stenlid J."/>
            <person name="Sun H."/>
            <person name="Sun S."/>
            <person name="Syed K."/>
            <person name="Tsang A."/>
            <person name="Wiebenga A."/>
            <person name="Young D."/>
            <person name="Pisabarro A."/>
            <person name="Eastwood D.C."/>
            <person name="Martin F."/>
            <person name="Cullen D."/>
            <person name="Grigoriev I.V."/>
            <person name="Hibbett D.S."/>
        </authorList>
    </citation>
    <scope>NUCLEOTIDE SEQUENCE</scope>
    <source>
        <strain evidence="4">FP-58527</strain>
    </source>
</reference>
<feature type="region of interest" description="Disordered" evidence="2">
    <location>
        <begin position="284"/>
        <end position="319"/>
    </location>
</feature>
<dbReference type="AlphaFoldDB" id="S8FP70"/>
<dbReference type="InterPro" id="IPR039301">
    <property type="entry name" value="Sip5/DA2"/>
</dbReference>
<keyword evidence="4" id="KW-1185">Reference proteome</keyword>
<feature type="compositionally biased region" description="Pro residues" evidence="2">
    <location>
        <begin position="435"/>
        <end position="448"/>
    </location>
</feature>
<evidence type="ECO:0000256" key="2">
    <source>
        <dbReference type="SAM" id="MobiDB-lite"/>
    </source>
</evidence>
<dbReference type="OrthoDB" id="21471at2759"/>
<name>S8FP70_FOMSC</name>
<feature type="region of interest" description="Disordered" evidence="2">
    <location>
        <begin position="1"/>
        <end position="31"/>
    </location>
</feature>
<dbReference type="CDD" id="cd24139">
    <property type="entry name" value="SIP5-like"/>
    <property type="match status" value="1"/>
</dbReference>
<dbReference type="STRING" id="743788.S8FP70"/>
<dbReference type="Proteomes" id="UP000015241">
    <property type="component" value="Unassembled WGS sequence"/>
</dbReference>
<feature type="compositionally biased region" description="Gly residues" evidence="2">
    <location>
        <begin position="367"/>
        <end position="377"/>
    </location>
</feature>
<proteinExistence type="inferred from homology"/>